<dbReference type="Proteomes" id="UP000219252">
    <property type="component" value="Unassembled WGS sequence"/>
</dbReference>
<protein>
    <submittedName>
        <fullName evidence="2">DegV family protein with EDD domain</fullName>
    </submittedName>
</protein>
<gene>
    <name evidence="2" type="ORF">SAMN05877842_10259</name>
</gene>
<dbReference type="RefSeq" id="WP_097148152.1">
    <property type="nucleotide sequence ID" value="NZ_OBQC01000002.1"/>
</dbReference>
<sequence>MKEKIAWVTDTSAMLDEEFIVKNNIYVVPIVVILDEGPLRESVDISLEEFYMKLRTSKNPTTSQPVIGESVDLYKRLKSEGYTCAIAVHPSKKLSNTLESAYTAAKLADFKVYPIDSKNISYPMKKLIEYGKQLEAEGTLVETIVQKMESMADQFVLTGIPYNLTQLQKSGRVPGIAAFLGNLLQLKLILSFEGGLVLLKNKVRTMKKAKNYLIDFLNTDLNRFLIDEVAIVHCNNEEEAEIWKGELRHLYPSIKFLIYPFSSAIAVHAGEGTIGLSWLRK</sequence>
<organism evidence="2 3">
    <name type="scientific">Ureibacillus acetophenoni</name>
    <dbReference type="NCBI Taxonomy" id="614649"/>
    <lineage>
        <taxon>Bacteria</taxon>
        <taxon>Bacillati</taxon>
        <taxon>Bacillota</taxon>
        <taxon>Bacilli</taxon>
        <taxon>Bacillales</taxon>
        <taxon>Caryophanaceae</taxon>
        <taxon>Ureibacillus</taxon>
    </lineage>
</organism>
<dbReference type="OrthoDB" id="9775494at2"/>
<dbReference type="GO" id="GO:0008289">
    <property type="term" value="F:lipid binding"/>
    <property type="evidence" value="ECO:0007669"/>
    <property type="project" value="UniProtKB-KW"/>
</dbReference>
<dbReference type="Gene3D" id="3.40.50.10170">
    <property type="match status" value="1"/>
</dbReference>
<evidence type="ECO:0000256" key="1">
    <source>
        <dbReference type="ARBA" id="ARBA00023121"/>
    </source>
</evidence>
<reference evidence="3" key="1">
    <citation type="submission" date="2017-08" db="EMBL/GenBank/DDBJ databases">
        <authorList>
            <person name="Varghese N."/>
            <person name="Submissions S."/>
        </authorList>
    </citation>
    <scope>NUCLEOTIDE SEQUENCE [LARGE SCALE GENOMIC DNA]</scope>
    <source>
        <strain evidence="3">JC23</strain>
    </source>
</reference>
<keyword evidence="1" id="KW-0446">Lipid-binding</keyword>
<dbReference type="PROSITE" id="PS51482">
    <property type="entry name" value="DEGV"/>
    <property type="match status" value="1"/>
</dbReference>
<dbReference type="InterPro" id="IPR050270">
    <property type="entry name" value="DegV_domain_contain"/>
</dbReference>
<dbReference type="SUPFAM" id="SSF82549">
    <property type="entry name" value="DAK1/DegV-like"/>
    <property type="match status" value="1"/>
</dbReference>
<accession>A0A285U2G8</accession>
<dbReference type="InterPro" id="IPR043168">
    <property type="entry name" value="DegV_C"/>
</dbReference>
<evidence type="ECO:0000313" key="3">
    <source>
        <dbReference type="Proteomes" id="UP000219252"/>
    </source>
</evidence>
<proteinExistence type="predicted"/>
<dbReference type="PANTHER" id="PTHR33434:SF2">
    <property type="entry name" value="FATTY ACID-BINDING PROTEIN TM_1468"/>
    <property type="match status" value="1"/>
</dbReference>
<dbReference type="EMBL" id="OBQC01000002">
    <property type="protein sequence ID" value="SOC36019.1"/>
    <property type="molecule type" value="Genomic_DNA"/>
</dbReference>
<evidence type="ECO:0000313" key="2">
    <source>
        <dbReference type="EMBL" id="SOC36019.1"/>
    </source>
</evidence>
<keyword evidence="3" id="KW-1185">Reference proteome</keyword>
<dbReference type="PANTHER" id="PTHR33434">
    <property type="entry name" value="DEGV DOMAIN-CONTAINING PROTEIN DR_1986-RELATED"/>
    <property type="match status" value="1"/>
</dbReference>
<name>A0A285U2G8_9BACL</name>
<dbReference type="Gene3D" id="3.30.1180.10">
    <property type="match status" value="1"/>
</dbReference>
<dbReference type="Pfam" id="PF02645">
    <property type="entry name" value="DegV"/>
    <property type="match status" value="1"/>
</dbReference>
<dbReference type="InterPro" id="IPR003797">
    <property type="entry name" value="DegV"/>
</dbReference>
<dbReference type="NCBIfam" id="TIGR00762">
    <property type="entry name" value="DegV"/>
    <property type="match status" value="1"/>
</dbReference>
<dbReference type="AlphaFoldDB" id="A0A285U2G8"/>